<dbReference type="EMBL" id="JYDH01000012">
    <property type="protein sequence ID" value="KRY40539.1"/>
    <property type="molecule type" value="Genomic_DNA"/>
</dbReference>
<evidence type="ECO:0000313" key="3">
    <source>
        <dbReference type="Proteomes" id="UP000054776"/>
    </source>
</evidence>
<evidence type="ECO:0000313" key="2">
    <source>
        <dbReference type="EMBL" id="KRY40539.1"/>
    </source>
</evidence>
<reference evidence="2 3" key="1">
    <citation type="submission" date="2015-01" db="EMBL/GenBank/DDBJ databases">
        <title>Evolution of Trichinella species and genotypes.</title>
        <authorList>
            <person name="Korhonen P.K."/>
            <person name="Edoardo P."/>
            <person name="Giuseppe L.R."/>
            <person name="Gasser R.B."/>
        </authorList>
    </citation>
    <scope>NUCLEOTIDE SEQUENCE [LARGE SCALE GENOMIC DNA]</scope>
    <source>
        <strain evidence="2">ISS3</strain>
    </source>
</reference>
<protein>
    <submittedName>
        <fullName evidence="2">Uncharacterized protein</fullName>
    </submittedName>
</protein>
<name>A0A0V1BTG6_TRISP</name>
<dbReference type="InParanoid" id="A0A0V1BTG6"/>
<gene>
    <name evidence="2" type="ORF">T01_271</name>
</gene>
<sequence>MVATMEMRKPVRVDATTESLFFQRVYDLVLILEENIPRTQCPMRCHREIGPDLNVDQCDHPSSGEARPACTGQCQ</sequence>
<keyword evidence="3" id="KW-1185">Reference proteome</keyword>
<feature type="region of interest" description="Disordered" evidence="1">
    <location>
        <begin position="55"/>
        <end position="75"/>
    </location>
</feature>
<proteinExistence type="predicted"/>
<dbReference type="AlphaFoldDB" id="A0A0V1BTG6"/>
<accession>A0A0V1BTG6</accession>
<comment type="caution">
    <text evidence="2">The sequence shown here is derived from an EMBL/GenBank/DDBJ whole genome shotgun (WGS) entry which is preliminary data.</text>
</comment>
<organism evidence="2 3">
    <name type="scientific">Trichinella spiralis</name>
    <name type="common">Trichina worm</name>
    <dbReference type="NCBI Taxonomy" id="6334"/>
    <lineage>
        <taxon>Eukaryota</taxon>
        <taxon>Metazoa</taxon>
        <taxon>Ecdysozoa</taxon>
        <taxon>Nematoda</taxon>
        <taxon>Enoplea</taxon>
        <taxon>Dorylaimia</taxon>
        <taxon>Trichinellida</taxon>
        <taxon>Trichinellidae</taxon>
        <taxon>Trichinella</taxon>
    </lineage>
</organism>
<dbReference type="Proteomes" id="UP000054776">
    <property type="component" value="Unassembled WGS sequence"/>
</dbReference>
<evidence type="ECO:0000256" key="1">
    <source>
        <dbReference type="SAM" id="MobiDB-lite"/>
    </source>
</evidence>